<accession>A0A841CUY6</accession>
<dbReference type="InterPro" id="IPR010310">
    <property type="entry name" value="T7SS_ESAT-6-like"/>
</dbReference>
<name>A0A841CUY6_PLAVE</name>
<sequence>MSNLLGGNPVEMRQMASQFDRRAVEVEEIVAALNAEAAKIGTAWTGPGAVRFGEAWQTYRTAFQNMAKELHEASRVINTYSSNIESATN</sequence>
<dbReference type="EMBL" id="JACHJJ010000003">
    <property type="protein sequence ID" value="MBB5962212.1"/>
    <property type="molecule type" value="Genomic_DNA"/>
</dbReference>
<dbReference type="NCBIfam" id="TIGR03930">
    <property type="entry name" value="WXG100_ESAT6"/>
    <property type="match status" value="1"/>
</dbReference>
<dbReference type="Proteomes" id="UP000562352">
    <property type="component" value="Unassembled WGS sequence"/>
</dbReference>
<evidence type="ECO:0000313" key="1">
    <source>
        <dbReference type="EMBL" id="MBB5962212.1"/>
    </source>
</evidence>
<evidence type="ECO:0000313" key="2">
    <source>
        <dbReference type="Proteomes" id="UP000562352"/>
    </source>
</evidence>
<dbReference type="SUPFAM" id="SSF140453">
    <property type="entry name" value="EsxAB dimer-like"/>
    <property type="match status" value="1"/>
</dbReference>
<comment type="caution">
    <text evidence="1">The sequence shown here is derived from an EMBL/GenBank/DDBJ whole genome shotgun (WGS) entry which is preliminary data.</text>
</comment>
<dbReference type="AlphaFoldDB" id="A0A841CUY6"/>
<organism evidence="1 2">
    <name type="scientific">Planomonospora venezuelensis</name>
    <dbReference type="NCBI Taxonomy" id="1999"/>
    <lineage>
        <taxon>Bacteria</taxon>
        <taxon>Bacillati</taxon>
        <taxon>Actinomycetota</taxon>
        <taxon>Actinomycetes</taxon>
        <taxon>Streptosporangiales</taxon>
        <taxon>Streptosporangiaceae</taxon>
        <taxon>Planomonospora</taxon>
    </lineage>
</organism>
<dbReference type="Pfam" id="PF06013">
    <property type="entry name" value="WXG100"/>
    <property type="match status" value="1"/>
</dbReference>
<reference evidence="1 2" key="1">
    <citation type="submission" date="2020-08" db="EMBL/GenBank/DDBJ databases">
        <title>Genomic Encyclopedia of Type Strains, Phase III (KMG-III): the genomes of soil and plant-associated and newly described type strains.</title>
        <authorList>
            <person name="Whitman W."/>
        </authorList>
    </citation>
    <scope>NUCLEOTIDE SEQUENCE [LARGE SCALE GENOMIC DNA]</scope>
    <source>
        <strain evidence="1 2">CECT 3303</strain>
    </source>
</reference>
<dbReference type="Gene3D" id="1.10.287.1060">
    <property type="entry name" value="ESAT-6-like"/>
    <property type="match status" value="1"/>
</dbReference>
<keyword evidence="2" id="KW-1185">Reference proteome</keyword>
<gene>
    <name evidence="1" type="ORF">FHS22_001471</name>
</gene>
<dbReference type="RefSeq" id="WP_184939510.1">
    <property type="nucleotide sequence ID" value="NZ_BAAAWZ010000001.1"/>
</dbReference>
<protein>
    <submittedName>
        <fullName evidence="1">WXG100 family type VII secretion target</fullName>
    </submittedName>
</protein>
<proteinExistence type="predicted"/>
<dbReference type="InterPro" id="IPR036689">
    <property type="entry name" value="ESAT-6-like_sf"/>
</dbReference>